<feature type="region of interest" description="Disordered" evidence="1">
    <location>
        <begin position="573"/>
        <end position="797"/>
    </location>
</feature>
<dbReference type="PANTHER" id="PTHR36167:SF4">
    <property type="entry name" value="FUNGAL N-TERMINAL DOMAIN-CONTAINING PROTEIN"/>
    <property type="match status" value="1"/>
</dbReference>
<dbReference type="InterPro" id="IPR039327">
    <property type="entry name" value="CON7-like"/>
</dbReference>
<name>A0ABR1YB41_9PEZI</name>
<gene>
    <name evidence="2" type="ORF">HDK90DRAFT_85870</name>
</gene>
<accession>A0ABR1YB41</accession>
<feature type="compositionally biased region" description="Polar residues" evidence="1">
    <location>
        <begin position="614"/>
        <end position="626"/>
    </location>
</feature>
<feature type="compositionally biased region" description="Low complexity" evidence="1">
    <location>
        <begin position="633"/>
        <end position="644"/>
    </location>
</feature>
<organism evidence="2 3">
    <name type="scientific">Phyllosticta capitalensis</name>
    <dbReference type="NCBI Taxonomy" id="121624"/>
    <lineage>
        <taxon>Eukaryota</taxon>
        <taxon>Fungi</taxon>
        <taxon>Dikarya</taxon>
        <taxon>Ascomycota</taxon>
        <taxon>Pezizomycotina</taxon>
        <taxon>Dothideomycetes</taxon>
        <taxon>Dothideomycetes incertae sedis</taxon>
        <taxon>Botryosphaeriales</taxon>
        <taxon>Phyllostictaceae</taxon>
        <taxon>Phyllosticta</taxon>
    </lineage>
</organism>
<dbReference type="Proteomes" id="UP001492380">
    <property type="component" value="Unassembled WGS sequence"/>
</dbReference>
<keyword evidence="3" id="KW-1185">Reference proteome</keyword>
<comment type="caution">
    <text evidence="2">The sequence shown here is derived from an EMBL/GenBank/DDBJ whole genome shotgun (WGS) entry which is preliminary data.</text>
</comment>
<protein>
    <recommendedName>
        <fullName evidence="4">Fungal N-terminal domain-containing protein</fullName>
    </recommendedName>
</protein>
<feature type="region of interest" description="Disordered" evidence="1">
    <location>
        <begin position="374"/>
        <end position="456"/>
    </location>
</feature>
<sequence>MAEVLGVVASAVQVADLGFKLSKNIYSYAEATLAADARIAHLGRDVKLTSMAIKELGKVFEEAKVQALLKDEALSAATEAMDACNNIFKSMQAALEKSKSSKLKLSWPFRQLKVEVLNTDLDRLKCTLMLLMKVLLYAQSAHQRKFDDEKLENIENMICERNRIMAKHEAALSMANGGCPIPWSNFMVNGTASASNRLYSFPAGSTTGQAPISRLSALDLSKDQNEPVGLNMRALDQAKLHIDTLLRHVESVKLGITAMGTAHPREANKLKCAYLDTRDLLDNILLSGLNTKFGSCCQRRNFVSENSEACTGKERHHADHMYQTATIGIPFQVSINDSFSNDSKMPVGAKYGTNQPPDEASRYMYPNFGFPSTQSFSSHGTNSSAIPHFGRGQFDDDSQVPSTGLLGSTVPNLDLMSTDTHTDTAQQQQQQQQQQEATQIEFASRASSQPLQSFDFDDPDQVELAFCSDGDNHPMENPMPAPMAFPRMSDFQQELMDHPMNLDELVSSASVAGNTPAENDLEARSLPASDNGWSTVDFHQPNNRHIYDSYSDSHSATVFNPIQTLHIRTGSDVPQSAHSFGSLEEIPPFPMHPPHAMQHGMHLHDHELDPYQSPAYSVSPPSTSVQPYAIKQSASSSDVSSPPASRRRKSPTNSIEAATSKITKTIVKKPAGSAKSYQSPAYSASSPSSSSPPAARKRKNPSASIEASTGKPTSMIVKKSTPSIEIDPVTDSANGKPAATPPDSSLLHPGDGNGPSPRKRRAISSESGEDVPPKRPCVDKNHDSKAESANCKEPVSFDGHAAALDMLRRWTKALD</sequence>
<dbReference type="PANTHER" id="PTHR36167">
    <property type="entry name" value="C2H2 FINGER DOMAIN TRANSCRIPTION FACTOR (EUROFUNG)-RELATED"/>
    <property type="match status" value="1"/>
</dbReference>
<feature type="compositionally biased region" description="Polar residues" evidence="1">
    <location>
        <begin position="374"/>
        <end position="385"/>
    </location>
</feature>
<feature type="compositionally biased region" description="Polar residues" evidence="1">
    <location>
        <begin position="399"/>
        <end position="425"/>
    </location>
</feature>
<reference evidence="2 3" key="1">
    <citation type="submission" date="2024-04" db="EMBL/GenBank/DDBJ databases">
        <title>Phyllosticta paracitricarpa is synonymous to the EU quarantine fungus P. citricarpa based on phylogenomic analyses.</title>
        <authorList>
            <consortium name="Lawrence Berkeley National Laboratory"/>
            <person name="Van Ingen-Buijs V.A."/>
            <person name="Van Westerhoven A.C."/>
            <person name="Haridas S."/>
            <person name="Skiadas P."/>
            <person name="Martin F."/>
            <person name="Groenewald J.Z."/>
            <person name="Crous P.W."/>
            <person name="Seidl M.F."/>
        </authorList>
    </citation>
    <scope>NUCLEOTIDE SEQUENCE [LARGE SCALE GENOMIC DNA]</scope>
    <source>
        <strain evidence="2 3">CBS 123374</strain>
    </source>
</reference>
<feature type="compositionally biased region" description="Polar residues" evidence="1">
    <location>
        <begin position="701"/>
        <end position="712"/>
    </location>
</feature>
<feature type="compositionally biased region" description="Low complexity" evidence="1">
    <location>
        <begin position="673"/>
        <end position="694"/>
    </location>
</feature>
<evidence type="ECO:0008006" key="4">
    <source>
        <dbReference type="Google" id="ProtNLM"/>
    </source>
</evidence>
<feature type="compositionally biased region" description="Low complexity" evidence="1">
    <location>
        <begin position="426"/>
        <end position="435"/>
    </location>
</feature>
<proteinExistence type="predicted"/>
<feature type="compositionally biased region" description="Basic and acidic residues" evidence="1">
    <location>
        <begin position="771"/>
        <end position="786"/>
    </location>
</feature>
<evidence type="ECO:0000313" key="3">
    <source>
        <dbReference type="Proteomes" id="UP001492380"/>
    </source>
</evidence>
<feature type="compositionally biased region" description="Polar residues" evidence="1">
    <location>
        <begin position="652"/>
        <end position="663"/>
    </location>
</feature>
<evidence type="ECO:0000256" key="1">
    <source>
        <dbReference type="SAM" id="MobiDB-lite"/>
    </source>
</evidence>
<evidence type="ECO:0000313" key="2">
    <source>
        <dbReference type="EMBL" id="KAK8224591.1"/>
    </source>
</evidence>
<dbReference type="EMBL" id="JBBWRZ010000012">
    <property type="protein sequence ID" value="KAK8224591.1"/>
    <property type="molecule type" value="Genomic_DNA"/>
</dbReference>